<dbReference type="AlphaFoldDB" id="A0A226E579"/>
<protein>
    <submittedName>
        <fullName evidence="7">Uncharacterized protein</fullName>
    </submittedName>
</protein>
<dbReference type="InterPro" id="IPR009801">
    <property type="entry name" value="TMEM126"/>
</dbReference>
<feature type="transmembrane region" description="Helical" evidence="6">
    <location>
        <begin position="98"/>
        <end position="118"/>
    </location>
</feature>
<dbReference type="GO" id="GO:0031966">
    <property type="term" value="C:mitochondrial membrane"/>
    <property type="evidence" value="ECO:0007669"/>
    <property type="project" value="UniProtKB-SubCell"/>
</dbReference>
<keyword evidence="8" id="KW-1185">Reference proteome</keyword>
<dbReference type="OMA" id="FATRHFT"/>
<reference evidence="7 8" key="1">
    <citation type="submission" date="2015-12" db="EMBL/GenBank/DDBJ databases">
        <title>The genome of Folsomia candida.</title>
        <authorList>
            <person name="Faddeeva A."/>
            <person name="Derks M.F."/>
            <person name="Anvar Y."/>
            <person name="Smit S."/>
            <person name="Van Straalen N."/>
            <person name="Roelofs D."/>
        </authorList>
    </citation>
    <scope>NUCLEOTIDE SEQUENCE [LARGE SCALE GENOMIC DNA]</scope>
    <source>
        <strain evidence="7 8">VU population</strain>
        <tissue evidence="7">Whole body</tissue>
    </source>
</reference>
<evidence type="ECO:0000313" key="8">
    <source>
        <dbReference type="Proteomes" id="UP000198287"/>
    </source>
</evidence>
<feature type="transmembrane region" description="Helical" evidence="6">
    <location>
        <begin position="64"/>
        <end position="86"/>
    </location>
</feature>
<dbReference type="EMBL" id="LNIX01000007">
    <property type="protein sequence ID" value="OXA52214.1"/>
    <property type="molecule type" value="Genomic_DNA"/>
</dbReference>
<dbReference type="Proteomes" id="UP000198287">
    <property type="component" value="Unassembled WGS sequence"/>
</dbReference>
<dbReference type="PANTHER" id="PTHR16296:SF2">
    <property type="entry name" value="TRANSMEMBRANE PROTEIN 126A"/>
    <property type="match status" value="1"/>
</dbReference>
<keyword evidence="2 6" id="KW-0812">Transmembrane</keyword>
<keyword evidence="3 6" id="KW-1133">Transmembrane helix</keyword>
<name>A0A226E579_FOLCA</name>
<proteinExistence type="predicted"/>
<evidence type="ECO:0000313" key="7">
    <source>
        <dbReference type="EMBL" id="OXA52214.1"/>
    </source>
</evidence>
<accession>A0A226E579</accession>
<dbReference type="OrthoDB" id="6234762at2759"/>
<evidence type="ECO:0000256" key="2">
    <source>
        <dbReference type="ARBA" id="ARBA00022692"/>
    </source>
</evidence>
<keyword evidence="4" id="KW-0496">Mitochondrion</keyword>
<evidence type="ECO:0000256" key="5">
    <source>
        <dbReference type="ARBA" id="ARBA00023136"/>
    </source>
</evidence>
<feature type="transmembrane region" description="Helical" evidence="6">
    <location>
        <begin position="150"/>
        <end position="168"/>
    </location>
</feature>
<dbReference type="STRING" id="158441.A0A226E579"/>
<sequence length="244" mass="27221">MSYNDEPRPERERAVQVIERTPAQFMKKPETIDKELKSITAPKHKGMMVMGLISKWPNYDVWPFSYGLGVLGISSAATAGFLNKTFRDALYLDFRLRFSSYIGLMALSGVSSVIWHHIAVSNPIVQESSRYSCPICLQVRAAGVQLATGLVYPMIFAPVVSYVVASSFKDRHLPRIYNRPKDVLSYTTSVYKPLKGTLGVLAAAHVLISMGITYFQQKAFFNSVLPVLQGKDSLVKKPTHLLSD</sequence>
<comment type="caution">
    <text evidence="7">The sequence shown here is derived from an EMBL/GenBank/DDBJ whole genome shotgun (WGS) entry which is preliminary data.</text>
</comment>
<organism evidence="7 8">
    <name type="scientific">Folsomia candida</name>
    <name type="common">Springtail</name>
    <dbReference type="NCBI Taxonomy" id="158441"/>
    <lineage>
        <taxon>Eukaryota</taxon>
        <taxon>Metazoa</taxon>
        <taxon>Ecdysozoa</taxon>
        <taxon>Arthropoda</taxon>
        <taxon>Hexapoda</taxon>
        <taxon>Collembola</taxon>
        <taxon>Entomobryomorpha</taxon>
        <taxon>Isotomoidea</taxon>
        <taxon>Isotomidae</taxon>
        <taxon>Proisotominae</taxon>
        <taxon>Folsomia</taxon>
    </lineage>
</organism>
<evidence type="ECO:0000256" key="3">
    <source>
        <dbReference type="ARBA" id="ARBA00022989"/>
    </source>
</evidence>
<gene>
    <name evidence="7" type="ORF">Fcan01_13734</name>
</gene>
<dbReference type="Pfam" id="PF07114">
    <property type="entry name" value="TMEM126"/>
    <property type="match status" value="1"/>
</dbReference>
<evidence type="ECO:0000256" key="1">
    <source>
        <dbReference type="ARBA" id="ARBA00004225"/>
    </source>
</evidence>
<dbReference type="GO" id="GO:0032981">
    <property type="term" value="P:mitochondrial respiratory chain complex I assembly"/>
    <property type="evidence" value="ECO:0007669"/>
    <property type="project" value="TreeGrafter"/>
</dbReference>
<evidence type="ECO:0000256" key="4">
    <source>
        <dbReference type="ARBA" id="ARBA00023128"/>
    </source>
</evidence>
<comment type="subcellular location">
    <subcellularLocation>
        <location evidence="1">Mitochondrion membrane</location>
        <topology evidence="1">Multi-pass membrane protein</topology>
    </subcellularLocation>
</comment>
<evidence type="ECO:0000256" key="6">
    <source>
        <dbReference type="SAM" id="Phobius"/>
    </source>
</evidence>
<dbReference type="PANTHER" id="PTHR16296">
    <property type="entry name" value="UNCHARACTERIZED HYPOTHALAMUS PROTEIN HT007"/>
    <property type="match status" value="1"/>
</dbReference>
<keyword evidence="5 6" id="KW-0472">Membrane</keyword>